<dbReference type="Proteomes" id="UP000288024">
    <property type="component" value="Unassembled WGS sequence"/>
</dbReference>
<dbReference type="CDD" id="cd04305">
    <property type="entry name" value="HAD_Neu5Ac-Pase_like"/>
    <property type="match status" value="1"/>
</dbReference>
<comment type="caution">
    <text evidence="1">The sequence shown here is derived from an EMBL/GenBank/DDBJ whole genome shotgun (WGS) entry which is preliminary data.</text>
</comment>
<keyword evidence="2" id="KW-1185">Reference proteome</keyword>
<dbReference type="Pfam" id="PF00702">
    <property type="entry name" value="Hydrolase"/>
    <property type="match status" value="1"/>
</dbReference>
<dbReference type="Gene3D" id="1.10.150.240">
    <property type="entry name" value="Putative phosphatase, domain 2"/>
    <property type="match status" value="1"/>
</dbReference>
<dbReference type="SFLD" id="SFLDG01135">
    <property type="entry name" value="C1.5.6:_HAD__Beta-PGM__Phospha"/>
    <property type="match status" value="1"/>
</dbReference>
<dbReference type="InterPro" id="IPR011951">
    <property type="entry name" value="HAD-SF_hydro_IA_YjjG/PynA"/>
</dbReference>
<dbReference type="GO" id="GO:0008253">
    <property type="term" value="F:5'-nucleotidase activity"/>
    <property type="evidence" value="ECO:0007669"/>
    <property type="project" value="InterPro"/>
</dbReference>
<dbReference type="SFLD" id="SFLDG01129">
    <property type="entry name" value="C1.5:_HAD__Beta-PGM__Phosphata"/>
    <property type="match status" value="1"/>
</dbReference>
<dbReference type="RefSeq" id="WP_127740636.1">
    <property type="nucleotide sequence ID" value="NZ_CP196002.1"/>
</dbReference>
<dbReference type="NCBIfam" id="TIGR01549">
    <property type="entry name" value="HAD-SF-IA-v1"/>
    <property type="match status" value="1"/>
</dbReference>
<proteinExistence type="predicted"/>
<dbReference type="Gene3D" id="3.40.50.1000">
    <property type="entry name" value="HAD superfamily/HAD-like"/>
    <property type="match status" value="1"/>
</dbReference>
<dbReference type="InterPro" id="IPR006439">
    <property type="entry name" value="HAD-SF_hydro_IA"/>
</dbReference>
<dbReference type="SUPFAM" id="SSF56784">
    <property type="entry name" value="HAD-like"/>
    <property type="match status" value="1"/>
</dbReference>
<organism evidence="1 2">
    <name type="scientific">Niallia taxi</name>
    <dbReference type="NCBI Taxonomy" id="2499688"/>
    <lineage>
        <taxon>Bacteria</taxon>
        <taxon>Bacillati</taxon>
        <taxon>Bacillota</taxon>
        <taxon>Bacilli</taxon>
        <taxon>Bacillales</taxon>
        <taxon>Bacillaceae</taxon>
        <taxon>Niallia</taxon>
    </lineage>
</organism>
<dbReference type="InterPro" id="IPR036412">
    <property type="entry name" value="HAD-like_sf"/>
</dbReference>
<evidence type="ECO:0000313" key="1">
    <source>
        <dbReference type="EMBL" id="RVT58500.1"/>
    </source>
</evidence>
<accession>A0A3S2W1R7</accession>
<dbReference type="SFLD" id="SFLDS00003">
    <property type="entry name" value="Haloacid_Dehalogenase"/>
    <property type="match status" value="1"/>
</dbReference>
<dbReference type="InterPro" id="IPR023214">
    <property type="entry name" value="HAD_sf"/>
</dbReference>
<name>A0A3S2W1R7_9BACI</name>
<gene>
    <name evidence="1" type="ORF">EM808_21485</name>
</gene>
<dbReference type="AlphaFoldDB" id="A0A3S2W1R7"/>
<evidence type="ECO:0000313" key="2">
    <source>
        <dbReference type="Proteomes" id="UP000288024"/>
    </source>
</evidence>
<dbReference type="PANTHER" id="PTHR47478:SF1">
    <property type="entry name" value="PYRIMIDINE 5'-NUCLEOTIDASE YJJG"/>
    <property type="match status" value="1"/>
</dbReference>
<dbReference type="NCBIfam" id="TIGR02254">
    <property type="entry name" value="YjjG_YfnB"/>
    <property type="match status" value="1"/>
</dbReference>
<dbReference type="EMBL" id="RZTZ01000012">
    <property type="protein sequence ID" value="RVT58500.1"/>
    <property type="molecule type" value="Genomic_DNA"/>
</dbReference>
<reference evidence="1 2" key="1">
    <citation type="submission" date="2019-01" db="EMBL/GenBank/DDBJ databases">
        <title>Bacillus sp. M5HDSG1-1, whole genome shotgun sequence.</title>
        <authorList>
            <person name="Tuo L."/>
        </authorList>
    </citation>
    <scope>NUCLEOTIDE SEQUENCE [LARGE SCALE GENOMIC DNA]</scope>
    <source>
        <strain evidence="1 2">M5HDSG1-1</strain>
    </source>
</reference>
<dbReference type="GeneID" id="87619601"/>
<sequence>MRKYKTLLFDVDDTLLDFAAAERASLSMLLESQGVLYDAENHKIYSQINKRLWKSFEEGLISSDELFNTRFTLLFKELGKSVDGPELEKHYRRGLGEGHYLMSGALEVITELKDHFDLYIVTNGISQTQDRRLKLSGLFPAFKAVFVSEDTGFQKPMKGFFDFVFERIPNCELSETLIIGDSLTADIKGGILAGIDTCWVNPNDIENTTEWKPTYEVKSLDELYNVLEVTRKTESV</sequence>
<protein>
    <submittedName>
        <fullName evidence="1">Noncanonical pyrimidine nucleotidase, YjjG family</fullName>
    </submittedName>
</protein>
<dbReference type="PANTHER" id="PTHR47478">
    <property type="match status" value="1"/>
</dbReference>
<dbReference type="InterPro" id="IPR023198">
    <property type="entry name" value="PGP-like_dom2"/>
</dbReference>
<dbReference type="InterPro" id="IPR052550">
    <property type="entry name" value="Pyrimidine_5'-ntase_YjjG"/>
</dbReference>